<reference evidence="9 10" key="1">
    <citation type="submission" date="2017-03" db="EMBL/GenBank/DDBJ databases">
        <title>Complete genome sequence of Blastomonas fulva degrading microcsystin LR.</title>
        <authorList>
            <person name="Lee H.-g."/>
            <person name="Jin L."/>
            <person name="oh H.-M."/>
        </authorList>
    </citation>
    <scope>NUCLEOTIDE SEQUENCE [LARGE SCALE GENOMIC DNA]</scope>
    <source>
        <strain evidence="9 10">T2</strain>
    </source>
</reference>
<dbReference type="InterPro" id="IPR005490">
    <property type="entry name" value="LD_TPept_cat_dom"/>
</dbReference>
<evidence type="ECO:0000313" key="10">
    <source>
        <dbReference type="Proteomes" id="UP000258016"/>
    </source>
</evidence>
<gene>
    <name evidence="9" type="ORF">B5J99_06750</name>
</gene>
<dbReference type="EMBL" id="CP020083">
    <property type="protein sequence ID" value="ASR53379.1"/>
    <property type="molecule type" value="Genomic_DNA"/>
</dbReference>
<organism evidence="9 10">
    <name type="scientific">Blastomonas fulva</name>
    <dbReference type="NCBI Taxonomy" id="1550728"/>
    <lineage>
        <taxon>Bacteria</taxon>
        <taxon>Pseudomonadati</taxon>
        <taxon>Pseudomonadota</taxon>
        <taxon>Alphaproteobacteria</taxon>
        <taxon>Sphingomonadales</taxon>
        <taxon>Sphingomonadaceae</taxon>
        <taxon>Blastomonas</taxon>
    </lineage>
</organism>
<feature type="active site" description="Proton donor/acceptor" evidence="7">
    <location>
        <position position="130"/>
    </location>
</feature>
<keyword evidence="5 7" id="KW-0573">Peptidoglycan synthesis</keyword>
<name>A0ABM6MBH8_9SPHN</name>
<evidence type="ECO:0000256" key="2">
    <source>
        <dbReference type="ARBA" id="ARBA00005992"/>
    </source>
</evidence>
<evidence type="ECO:0000259" key="8">
    <source>
        <dbReference type="PROSITE" id="PS52029"/>
    </source>
</evidence>
<proteinExistence type="inferred from homology"/>
<keyword evidence="10" id="KW-1185">Reference proteome</keyword>
<dbReference type="Pfam" id="PF03734">
    <property type="entry name" value="YkuD"/>
    <property type="match status" value="1"/>
</dbReference>
<dbReference type="PROSITE" id="PS52029">
    <property type="entry name" value="LD_TPASE"/>
    <property type="match status" value="1"/>
</dbReference>
<feature type="active site" description="Nucleophile" evidence="7">
    <location>
        <position position="146"/>
    </location>
</feature>
<evidence type="ECO:0000313" key="9">
    <source>
        <dbReference type="EMBL" id="ASR53379.1"/>
    </source>
</evidence>
<dbReference type="PANTHER" id="PTHR38589">
    <property type="entry name" value="BLR0621 PROTEIN"/>
    <property type="match status" value="1"/>
</dbReference>
<protein>
    <recommendedName>
        <fullName evidence="8">L,D-TPase catalytic domain-containing protein</fullName>
    </recommendedName>
</protein>
<accession>A0ABM6MBH8</accession>
<keyword evidence="4 7" id="KW-0133">Cell shape</keyword>
<evidence type="ECO:0000256" key="4">
    <source>
        <dbReference type="ARBA" id="ARBA00022960"/>
    </source>
</evidence>
<evidence type="ECO:0000256" key="5">
    <source>
        <dbReference type="ARBA" id="ARBA00022984"/>
    </source>
</evidence>
<comment type="similarity">
    <text evidence="2">Belongs to the YkuD family.</text>
</comment>
<dbReference type="CDD" id="cd16913">
    <property type="entry name" value="YkuD_like"/>
    <property type="match status" value="1"/>
</dbReference>
<keyword evidence="6 7" id="KW-0961">Cell wall biogenesis/degradation</keyword>
<evidence type="ECO:0000256" key="3">
    <source>
        <dbReference type="ARBA" id="ARBA00022679"/>
    </source>
</evidence>
<comment type="pathway">
    <text evidence="1 7">Cell wall biogenesis; peptidoglycan biosynthesis.</text>
</comment>
<evidence type="ECO:0000256" key="1">
    <source>
        <dbReference type="ARBA" id="ARBA00004752"/>
    </source>
</evidence>
<dbReference type="InterPro" id="IPR038063">
    <property type="entry name" value="Transpep_catalytic_dom"/>
</dbReference>
<feature type="domain" description="L,D-TPase catalytic" evidence="8">
    <location>
        <begin position="1"/>
        <end position="170"/>
    </location>
</feature>
<keyword evidence="3" id="KW-0808">Transferase</keyword>
<dbReference type="Gene3D" id="2.40.440.10">
    <property type="entry name" value="L,D-transpeptidase catalytic domain-like"/>
    <property type="match status" value="1"/>
</dbReference>
<evidence type="ECO:0000256" key="7">
    <source>
        <dbReference type="PROSITE-ProRule" id="PRU01373"/>
    </source>
</evidence>
<dbReference type="PANTHER" id="PTHR38589:SF1">
    <property type="entry name" value="BLR0621 PROTEIN"/>
    <property type="match status" value="1"/>
</dbReference>
<evidence type="ECO:0000256" key="6">
    <source>
        <dbReference type="ARBA" id="ARBA00023316"/>
    </source>
</evidence>
<dbReference type="SUPFAM" id="SSF141523">
    <property type="entry name" value="L,D-transpeptidase catalytic domain-like"/>
    <property type="match status" value="1"/>
</dbReference>
<dbReference type="Proteomes" id="UP000258016">
    <property type="component" value="Chromosome"/>
</dbReference>
<sequence length="170" mass="18368">MRVDAQALTVTLGDWQVPCSIGRSGACAADAKREGDGCTPLGRWPIRAVLFRPGRATPPPGLALPWRWTSPGDGWSDDPADPAYNCPVRLPHGFSAETLQREDMLYDVVLVLGHNDTPPVPGEGSAIFFHLWNEAKPVAERSTEGCVAIARSNMDALLPKLKPGMVVEIE</sequence>